<feature type="chain" id="PRO_5045706024" evidence="1">
    <location>
        <begin position="29"/>
        <end position="122"/>
    </location>
</feature>
<dbReference type="GO" id="GO:0009627">
    <property type="term" value="P:systemic acquired resistance"/>
    <property type="evidence" value="ECO:0007669"/>
    <property type="project" value="InterPro"/>
</dbReference>
<dbReference type="SMART" id="SM00837">
    <property type="entry name" value="DPBB_1"/>
    <property type="match status" value="1"/>
</dbReference>
<dbReference type="Gene3D" id="2.40.40.10">
    <property type="entry name" value="RlpA-like domain"/>
    <property type="match status" value="1"/>
</dbReference>
<gene>
    <name evidence="4" type="primary">LOC115729180</name>
</gene>
<feature type="domain" description="Expansin-like EG45" evidence="2">
    <location>
        <begin position="19"/>
        <end position="122"/>
    </location>
</feature>
<dbReference type="GO" id="GO:0048046">
    <property type="term" value="C:apoplast"/>
    <property type="evidence" value="ECO:0007669"/>
    <property type="project" value="InterPro"/>
</dbReference>
<organism evidence="3 4">
    <name type="scientific">Rhodamnia argentea</name>
    <dbReference type="NCBI Taxonomy" id="178133"/>
    <lineage>
        <taxon>Eukaryota</taxon>
        <taxon>Viridiplantae</taxon>
        <taxon>Streptophyta</taxon>
        <taxon>Embryophyta</taxon>
        <taxon>Tracheophyta</taxon>
        <taxon>Spermatophyta</taxon>
        <taxon>Magnoliopsida</taxon>
        <taxon>eudicotyledons</taxon>
        <taxon>Gunneridae</taxon>
        <taxon>Pentapetalae</taxon>
        <taxon>rosids</taxon>
        <taxon>malvids</taxon>
        <taxon>Myrtales</taxon>
        <taxon>Myrtaceae</taxon>
        <taxon>Myrtoideae</taxon>
        <taxon>Myrteae</taxon>
        <taxon>Australasian group</taxon>
        <taxon>Rhodamnia</taxon>
    </lineage>
</organism>
<evidence type="ECO:0000256" key="1">
    <source>
        <dbReference type="SAM" id="SignalP"/>
    </source>
</evidence>
<evidence type="ECO:0000313" key="4">
    <source>
        <dbReference type="RefSeq" id="XP_030515511.2"/>
    </source>
</evidence>
<evidence type="ECO:0000313" key="3">
    <source>
        <dbReference type="Proteomes" id="UP000827889"/>
    </source>
</evidence>
<keyword evidence="1" id="KW-0732">Signal</keyword>
<accession>A0A8B8MZD2</accession>
<dbReference type="SUPFAM" id="SSF50685">
    <property type="entry name" value="Barwin-like endoglucanases"/>
    <property type="match status" value="1"/>
</dbReference>
<dbReference type="CDD" id="cd22269">
    <property type="entry name" value="DPBB_EG45-like"/>
    <property type="match status" value="1"/>
</dbReference>
<dbReference type="PANTHER" id="PTHR47295">
    <property type="entry name" value="EG45-LIKE DOMAIN CONTAINING PROTEIN 1-RELATED"/>
    <property type="match status" value="1"/>
</dbReference>
<dbReference type="InterPro" id="IPR009009">
    <property type="entry name" value="RlpA-like_DPBB"/>
</dbReference>
<dbReference type="AlphaFoldDB" id="A0A8B8MZD2"/>
<dbReference type="Proteomes" id="UP000827889">
    <property type="component" value="Chromosome 4"/>
</dbReference>
<dbReference type="RefSeq" id="XP_030515511.2">
    <property type="nucleotide sequence ID" value="XM_030659651.2"/>
</dbReference>
<dbReference type="PANTHER" id="PTHR47295:SF4">
    <property type="entry name" value="EXPANSIN-LIKE EG45 DOMAIN-CONTAINING PROTEIN"/>
    <property type="match status" value="1"/>
</dbReference>
<evidence type="ECO:0000259" key="2">
    <source>
        <dbReference type="PROSITE" id="PS50842"/>
    </source>
</evidence>
<protein>
    <submittedName>
        <fullName evidence="4">EG45-like domain containing protein</fullName>
    </submittedName>
</protein>
<dbReference type="Pfam" id="PF03330">
    <property type="entry name" value="DPBB_1"/>
    <property type="match status" value="1"/>
</dbReference>
<sequence>MAPRATNLVLSLRAFLWFASILLFGASAQTPACYGFGDQGVMIAAASKAIWNGGAACGQSYQVECISARNLGVPKPCREGASVVVKIVDLCPANVCRGTIDLSREAFASIADPKFQTPEIST</sequence>
<dbReference type="PROSITE" id="PS50842">
    <property type="entry name" value="EXPANSIN_EG45"/>
    <property type="match status" value="1"/>
</dbReference>
<feature type="signal peptide" evidence="1">
    <location>
        <begin position="1"/>
        <end position="28"/>
    </location>
</feature>
<reference evidence="4" key="1">
    <citation type="submission" date="2025-08" db="UniProtKB">
        <authorList>
            <consortium name="RefSeq"/>
        </authorList>
    </citation>
    <scope>IDENTIFICATION</scope>
    <source>
        <tissue evidence="4">Leaf</tissue>
    </source>
</reference>
<dbReference type="GeneID" id="115729180"/>
<name>A0A8B8MZD2_9MYRT</name>
<proteinExistence type="predicted"/>
<dbReference type="InterPro" id="IPR044206">
    <property type="entry name" value="EGC1/2"/>
</dbReference>
<dbReference type="InterPro" id="IPR007112">
    <property type="entry name" value="Expansin/allergen_DPBB_dom"/>
</dbReference>
<keyword evidence="3" id="KW-1185">Reference proteome</keyword>
<dbReference type="KEGG" id="rarg:115729180"/>
<dbReference type="InterPro" id="IPR036908">
    <property type="entry name" value="RlpA-like_sf"/>
</dbReference>